<evidence type="ECO:0000256" key="14">
    <source>
        <dbReference type="SAM" id="MobiDB-lite"/>
    </source>
</evidence>
<evidence type="ECO:0000256" key="1">
    <source>
        <dbReference type="ARBA" id="ARBA00004123"/>
    </source>
</evidence>
<name>A0AAW1YN16_RUBAR</name>
<feature type="repeat" description="WD" evidence="13">
    <location>
        <begin position="105"/>
        <end position="137"/>
    </location>
</feature>
<organism evidence="16 17">
    <name type="scientific">Rubus argutus</name>
    <name type="common">Southern blackberry</name>
    <dbReference type="NCBI Taxonomy" id="59490"/>
    <lineage>
        <taxon>Eukaryota</taxon>
        <taxon>Viridiplantae</taxon>
        <taxon>Streptophyta</taxon>
        <taxon>Embryophyta</taxon>
        <taxon>Tracheophyta</taxon>
        <taxon>Spermatophyta</taxon>
        <taxon>Magnoliopsida</taxon>
        <taxon>eudicotyledons</taxon>
        <taxon>Gunneridae</taxon>
        <taxon>Pentapetalae</taxon>
        <taxon>rosids</taxon>
        <taxon>fabids</taxon>
        <taxon>Rosales</taxon>
        <taxon>Rosaceae</taxon>
        <taxon>Rosoideae</taxon>
        <taxon>Rosoideae incertae sedis</taxon>
        <taxon>Rubus</taxon>
    </lineage>
</organism>
<feature type="domain" description="CAF1B/HIR1 beta-propeller" evidence="15">
    <location>
        <begin position="1"/>
        <end position="371"/>
    </location>
</feature>
<dbReference type="InterPro" id="IPR015943">
    <property type="entry name" value="WD40/YVTN_repeat-like_dom_sf"/>
</dbReference>
<feature type="repeat" description="WD" evidence="13">
    <location>
        <begin position="57"/>
        <end position="98"/>
    </location>
</feature>
<evidence type="ECO:0000256" key="7">
    <source>
        <dbReference type="ARBA" id="ARBA00023015"/>
    </source>
</evidence>
<evidence type="ECO:0000256" key="4">
    <source>
        <dbReference type="ARBA" id="ARBA00022737"/>
    </source>
</evidence>
<dbReference type="GO" id="GO:0006334">
    <property type="term" value="P:nucleosome assembly"/>
    <property type="evidence" value="ECO:0007669"/>
    <property type="project" value="TreeGrafter"/>
</dbReference>
<dbReference type="InterPro" id="IPR055410">
    <property type="entry name" value="Beta-prop_CAF1B_HIR1"/>
</dbReference>
<evidence type="ECO:0000256" key="9">
    <source>
        <dbReference type="ARBA" id="ARBA00023172"/>
    </source>
</evidence>
<keyword evidence="17" id="KW-1185">Reference proteome</keyword>
<dbReference type="PROSITE" id="PS50294">
    <property type="entry name" value="WD_REPEATS_REGION"/>
    <property type="match status" value="2"/>
</dbReference>
<evidence type="ECO:0000256" key="2">
    <source>
        <dbReference type="ARBA" id="ARBA00007306"/>
    </source>
</evidence>
<dbReference type="InterPro" id="IPR001680">
    <property type="entry name" value="WD40_rpt"/>
</dbReference>
<dbReference type="GO" id="GO:0005634">
    <property type="term" value="C:nucleus"/>
    <property type="evidence" value="ECO:0007669"/>
    <property type="project" value="UniProtKB-SubCell"/>
</dbReference>
<dbReference type="SUPFAM" id="SSF50978">
    <property type="entry name" value="WD40 repeat-like"/>
    <property type="match status" value="1"/>
</dbReference>
<feature type="compositionally biased region" description="Polar residues" evidence="14">
    <location>
        <begin position="581"/>
        <end position="593"/>
    </location>
</feature>
<dbReference type="Proteomes" id="UP001457282">
    <property type="component" value="Unassembled WGS sequence"/>
</dbReference>
<dbReference type="GO" id="GO:0006281">
    <property type="term" value="P:DNA repair"/>
    <property type="evidence" value="ECO:0007669"/>
    <property type="project" value="UniProtKB-KW"/>
</dbReference>
<dbReference type="InterPro" id="IPR045145">
    <property type="entry name" value="PTHR15271"/>
</dbReference>
<protein>
    <recommendedName>
        <fullName evidence="12">CAF-1 p60 homolog</fullName>
    </recommendedName>
</protein>
<feature type="repeat" description="WD" evidence="13">
    <location>
        <begin position="16"/>
        <end position="50"/>
    </location>
</feature>
<evidence type="ECO:0000256" key="5">
    <source>
        <dbReference type="ARBA" id="ARBA00022763"/>
    </source>
</evidence>
<evidence type="ECO:0000259" key="15">
    <source>
        <dbReference type="Pfam" id="PF24105"/>
    </source>
</evidence>
<evidence type="ECO:0000313" key="16">
    <source>
        <dbReference type="EMBL" id="KAK9950083.1"/>
    </source>
</evidence>
<dbReference type="PANTHER" id="PTHR15271">
    <property type="entry name" value="CHROMATIN ASSEMBLY FACTOR 1 SUBUNIT B"/>
    <property type="match status" value="1"/>
</dbReference>
<keyword evidence="11" id="KW-0539">Nucleus</keyword>
<keyword evidence="8" id="KW-0804">Transcription</keyword>
<evidence type="ECO:0000256" key="8">
    <source>
        <dbReference type="ARBA" id="ARBA00023163"/>
    </source>
</evidence>
<evidence type="ECO:0000256" key="6">
    <source>
        <dbReference type="ARBA" id="ARBA00022853"/>
    </source>
</evidence>
<evidence type="ECO:0000256" key="11">
    <source>
        <dbReference type="ARBA" id="ARBA00023242"/>
    </source>
</evidence>
<dbReference type="FunFam" id="2.130.10.10:FF:000466">
    <property type="entry name" value="Chromatin assembly factor 1 subunit FAS2"/>
    <property type="match status" value="1"/>
</dbReference>
<evidence type="ECO:0000313" key="17">
    <source>
        <dbReference type="Proteomes" id="UP001457282"/>
    </source>
</evidence>
<dbReference type="PANTHER" id="PTHR15271:SF4">
    <property type="entry name" value="CHROMATIN ASSEMBLY FACTOR 1 SUBUNIT B"/>
    <property type="match status" value="1"/>
</dbReference>
<comment type="caution">
    <text evidence="16">The sequence shown here is derived from an EMBL/GenBank/DDBJ whole genome shotgun (WGS) entry which is preliminary data.</text>
</comment>
<dbReference type="GO" id="GO:0006310">
    <property type="term" value="P:DNA recombination"/>
    <property type="evidence" value="ECO:0007669"/>
    <property type="project" value="UniProtKB-KW"/>
</dbReference>
<dbReference type="GO" id="GO:0033186">
    <property type="term" value="C:CAF-1 complex"/>
    <property type="evidence" value="ECO:0007669"/>
    <property type="project" value="TreeGrafter"/>
</dbReference>
<feature type="compositionally biased region" description="Basic and acidic residues" evidence="14">
    <location>
        <begin position="552"/>
        <end position="561"/>
    </location>
</feature>
<dbReference type="EMBL" id="JBEDUW010000001">
    <property type="protein sequence ID" value="KAK9950083.1"/>
    <property type="molecule type" value="Genomic_DNA"/>
</dbReference>
<feature type="region of interest" description="Disordered" evidence="14">
    <location>
        <begin position="552"/>
        <end position="606"/>
    </location>
</feature>
<evidence type="ECO:0000256" key="12">
    <source>
        <dbReference type="ARBA" id="ARBA00077035"/>
    </source>
</evidence>
<keyword evidence="6" id="KW-0156">Chromatin regulator</keyword>
<keyword evidence="9" id="KW-0233">DNA recombination</keyword>
<sequence length="606" mass="66819">MKGGTVQINWHGTKPVLTLDFHPTSGTLATGGADYDIKLWLINSGEKHPSASYHNSLSYHSSAVNVLRFSPSGEQLASGADGGELIVWKLHTTENSQTWKVLKTLSFHRKDVLDLQWSTDGSFLISGSVDNSCIIWDANKGCVHQILDAHFHYVQGVAWDPLAKYVASLSSDRTCRIYLKKVQSKTKGADKTNYVCQHVISKAENPQLDDSKAAKNHLFHDETLPSFFRRLAWSPDGSFLLVPAGSYKVSSATETINTAYVFSRKDLSRPALQLPGASKPIVAVRFCPLAFRLRGTNPSGFFNLPHRIVFAVATLNSLYIYDTESVPPIAILAGLHYAAITDIAWSPDAHYIALSSQDGYCTLIEFENDELGSPMYLSEEKKVMSEEDKSLVKKPEGIVIEATSKNRLVANKAINEENKISAKKPEDMVIDAATNDGLVPADNETSEVEWSKQTEAEGKEKKVIGDDDRSTVQRPEDMVIDAVITNYSLVAADNEKSEAERKEKKVIGYDDRSTIQKPEDMVIDTVTNDSLVEADNEKSEAERKEKIVIGDDRSTIQKSEDMITEAAATDSLVAANDGKQESSSSMQTPTVNKPTKRRITPMAIDP</sequence>
<dbReference type="PROSITE" id="PS50082">
    <property type="entry name" value="WD_REPEATS_2"/>
    <property type="match status" value="3"/>
</dbReference>
<dbReference type="GO" id="GO:0006335">
    <property type="term" value="P:DNA replication-dependent chromatin assembly"/>
    <property type="evidence" value="ECO:0007669"/>
    <property type="project" value="InterPro"/>
</dbReference>
<comment type="subcellular location">
    <subcellularLocation>
        <location evidence="1">Nucleus</location>
    </subcellularLocation>
</comment>
<keyword evidence="10" id="KW-0234">DNA repair</keyword>
<reference evidence="16 17" key="1">
    <citation type="journal article" date="2023" name="G3 (Bethesda)">
        <title>A chromosome-length genome assembly and annotation of blackberry (Rubus argutus, cv. 'Hillquist').</title>
        <authorList>
            <person name="Bruna T."/>
            <person name="Aryal R."/>
            <person name="Dudchenko O."/>
            <person name="Sargent D.J."/>
            <person name="Mead D."/>
            <person name="Buti M."/>
            <person name="Cavallini A."/>
            <person name="Hytonen T."/>
            <person name="Andres J."/>
            <person name="Pham M."/>
            <person name="Weisz D."/>
            <person name="Mascagni F."/>
            <person name="Usai G."/>
            <person name="Natali L."/>
            <person name="Bassil N."/>
            <person name="Fernandez G.E."/>
            <person name="Lomsadze A."/>
            <person name="Armour M."/>
            <person name="Olukolu B."/>
            <person name="Poorten T."/>
            <person name="Britton C."/>
            <person name="Davik J."/>
            <person name="Ashrafi H."/>
            <person name="Aiden E.L."/>
            <person name="Borodovsky M."/>
            <person name="Worthington M."/>
        </authorList>
    </citation>
    <scope>NUCLEOTIDE SEQUENCE [LARGE SCALE GENOMIC DNA]</scope>
    <source>
        <strain evidence="16">PI 553951</strain>
    </source>
</reference>
<keyword evidence="5" id="KW-0227">DNA damage</keyword>
<evidence type="ECO:0000256" key="13">
    <source>
        <dbReference type="PROSITE-ProRule" id="PRU00221"/>
    </source>
</evidence>
<dbReference type="SMART" id="SM00320">
    <property type="entry name" value="WD40"/>
    <property type="match status" value="5"/>
</dbReference>
<dbReference type="Pfam" id="PF24105">
    <property type="entry name" value="Beta-prop_CAF1B_HIR1"/>
    <property type="match status" value="1"/>
</dbReference>
<evidence type="ECO:0000256" key="3">
    <source>
        <dbReference type="ARBA" id="ARBA00022574"/>
    </source>
</evidence>
<dbReference type="Gene3D" id="2.130.10.10">
    <property type="entry name" value="YVTN repeat-like/Quinoprotein amine dehydrogenase"/>
    <property type="match status" value="2"/>
</dbReference>
<evidence type="ECO:0000256" key="10">
    <source>
        <dbReference type="ARBA" id="ARBA00023204"/>
    </source>
</evidence>
<keyword evidence="4" id="KW-0677">Repeat</keyword>
<proteinExistence type="inferred from homology"/>
<gene>
    <name evidence="16" type="ORF">M0R45_005587</name>
</gene>
<accession>A0AAW1YN16</accession>
<keyword evidence="7" id="KW-0805">Transcription regulation</keyword>
<dbReference type="AlphaFoldDB" id="A0AAW1YN16"/>
<dbReference type="InterPro" id="IPR036322">
    <property type="entry name" value="WD40_repeat_dom_sf"/>
</dbReference>
<comment type="similarity">
    <text evidence="2">Belongs to the WD repeat HIR1 family.</text>
</comment>
<keyword evidence="3 13" id="KW-0853">WD repeat</keyword>